<dbReference type="AlphaFoldDB" id="A0A935TBD5"/>
<protein>
    <submittedName>
        <fullName evidence="2">Uncharacterized protein</fullName>
    </submittedName>
</protein>
<accession>A0A935TBD5</accession>
<sequence>MDTGSLGKLDWGAVALTACIAAALVWALIFFLRQNSKDLDDLQETLDAQREEDEE</sequence>
<organism evidence="2 3">
    <name type="scientific">Candidatus Accumulibacter affinis</name>
    <dbReference type="NCBI Taxonomy" id="2954384"/>
    <lineage>
        <taxon>Bacteria</taxon>
        <taxon>Pseudomonadati</taxon>
        <taxon>Pseudomonadota</taxon>
        <taxon>Betaproteobacteria</taxon>
        <taxon>Candidatus Accumulibacter</taxon>
    </lineage>
</organism>
<evidence type="ECO:0000256" key="1">
    <source>
        <dbReference type="SAM" id="Phobius"/>
    </source>
</evidence>
<gene>
    <name evidence="2" type="ORF">IPK02_13555</name>
</gene>
<proteinExistence type="predicted"/>
<evidence type="ECO:0000313" key="2">
    <source>
        <dbReference type="EMBL" id="MBK7954889.1"/>
    </source>
</evidence>
<comment type="caution">
    <text evidence="2">The sequence shown here is derived from an EMBL/GenBank/DDBJ whole genome shotgun (WGS) entry which is preliminary data.</text>
</comment>
<keyword evidence="1" id="KW-0472">Membrane</keyword>
<dbReference type="EMBL" id="JADJOT010000009">
    <property type="protein sequence ID" value="MBK7954889.1"/>
    <property type="molecule type" value="Genomic_DNA"/>
</dbReference>
<keyword evidence="1" id="KW-1133">Transmembrane helix</keyword>
<feature type="transmembrane region" description="Helical" evidence="1">
    <location>
        <begin position="12"/>
        <end position="32"/>
    </location>
</feature>
<dbReference type="Proteomes" id="UP000706151">
    <property type="component" value="Unassembled WGS sequence"/>
</dbReference>
<evidence type="ECO:0000313" key="3">
    <source>
        <dbReference type="Proteomes" id="UP000706151"/>
    </source>
</evidence>
<keyword evidence="1" id="KW-0812">Transmembrane</keyword>
<name>A0A935TBD5_9PROT</name>
<reference evidence="2 3" key="1">
    <citation type="submission" date="2020-10" db="EMBL/GenBank/DDBJ databases">
        <title>Connecting structure to function with the recovery of over 1000 high-quality activated sludge metagenome-assembled genomes encoding full-length rRNA genes using long-read sequencing.</title>
        <authorList>
            <person name="Singleton C.M."/>
            <person name="Petriglieri F."/>
            <person name="Kristensen J.M."/>
            <person name="Kirkegaard R.H."/>
            <person name="Michaelsen T.Y."/>
            <person name="Andersen M.H."/>
            <person name="Karst S.M."/>
            <person name="Dueholm M.S."/>
            <person name="Nielsen P.H."/>
            <person name="Albertsen M."/>
        </authorList>
    </citation>
    <scope>NUCLEOTIDE SEQUENCE [LARGE SCALE GENOMIC DNA]</scope>
    <source>
        <strain evidence="2">Fred_18-Q3-R57-64_BAT3C.720</strain>
    </source>
</reference>